<dbReference type="EMBL" id="JAPDOG010000021">
    <property type="protein sequence ID" value="MCW3783547.1"/>
    <property type="molecule type" value="Genomic_DNA"/>
</dbReference>
<protein>
    <submittedName>
        <fullName evidence="1">Uncharacterized protein</fullName>
    </submittedName>
</protein>
<accession>A0ABT3J787</accession>
<reference evidence="1 2" key="1">
    <citation type="submission" date="2022-10" db="EMBL/GenBank/DDBJ databases">
        <title>Defluviimonas sp. CAU 1641 isolated from mud.</title>
        <authorList>
            <person name="Kim W."/>
        </authorList>
    </citation>
    <scope>NUCLEOTIDE SEQUENCE [LARGE SCALE GENOMIC DNA]</scope>
    <source>
        <strain evidence="1 2">CAU 1641</strain>
    </source>
</reference>
<keyword evidence="2" id="KW-1185">Reference proteome</keyword>
<sequence length="284" mass="32768">MTSGGERLPDQAKLGFFLVEAPLKTVESLFRGIVLEIKRNMIEVQGEPDKPYSMLREDRARIGEPFDYAFQYDVDRERFLRKPQWYQNLFPLRGIFRLSRVRSNLELVLVEFEGLGGTWPLFDLNISIVSGAVVYKFSSTTRYTIYDSSPSYDPPRIPSQPVAFNSMSLVRPDGLVRSITAGKQNGKSFFRQYGDPLPFENPDHYKKRIKTERFNRNILCDYLEALGVDPEATFDRRELDDPVLFTIDPDGELLDPYVEDLERWRASEQQRQILGAKLIGIGHS</sequence>
<comment type="caution">
    <text evidence="1">The sequence shown here is derived from an EMBL/GenBank/DDBJ whole genome shotgun (WGS) entry which is preliminary data.</text>
</comment>
<evidence type="ECO:0000313" key="2">
    <source>
        <dbReference type="Proteomes" id="UP001207582"/>
    </source>
</evidence>
<gene>
    <name evidence="1" type="ORF">OM960_18570</name>
</gene>
<proteinExistence type="predicted"/>
<organism evidence="1 2">
    <name type="scientific">Defluviimonas salinarum</name>
    <dbReference type="NCBI Taxonomy" id="2992147"/>
    <lineage>
        <taxon>Bacteria</taxon>
        <taxon>Pseudomonadati</taxon>
        <taxon>Pseudomonadota</taxon>
        <taxon>Alphaproteobacteria</taxon>
        <taxon>Rhodobacterales</taxon>
        <taxon>Paracoccaceae</taxon>
        <taxon>Albidovulum</taxon>
    </lineage>
</organism>
<name>A0ABT3J787_9RHOB</name>
<evidence type="ECO:0000313" key="1">
    <source>
        <dbReference type="EMBL" id="MCW3783547.1"/>
    </source>
</evidence>
<dbReference type="Proteomes" id="UP001207582">
    <property type="component" value="Unassembled WGS sequence"/>
</dbReference>